<dbReference type="EMBL" id="CM027681">
    <property type="protein sequence ID" value="KAG0542153.1"/>
    <property type="molecule type" value="Genomic_DNA"/>
</dbReference>
<protein>
    <submittedName>
        <fullName evidence="1">Uncharacterized protein</fullName>
    </submittedName>
</protein>
<sequence length="66" mass="7653">MLTSHIPKGPEERIRGVEGSCWPMESRKREMAPGRTMFCRIEDSKRSQTPSCQWSALVSHTFEKTR</sequence>
<comment type="caution">
    <text evidence="1">The sequence shown here is derived from an EMBL/GenBank/DDBJ whole genome shotgun (WGS) entry which is preliminary data.</text>
</comment>
<name>A0A921RKT6_SORBI</name>
<evidence type="ECO:0000313" key="2">
    <source>
        <dbReference type="Proteomes" id="UP000807115"/>
    </source>
</evidence>
<accession>A0A921RKT6</accession>
<evidence type="ECO:0000313" key="1">
    <source>
        <dbReference type="EMBL" id="KAG0542153.1"/>
    </source>
</evidence>
<dbReference type="AlphaFoldDB" id="A0A921RKT6"/>
<reference evidence="1" key="2">
    <citation type="submission" date="2020-10" db="EMBL/GenBank/DDBJ databases">
        <authorList>
            <person name="Cooper E.A."/>
            <person name="Brenton Z.W."/>
            <person name="Flinn B.S."/>
            <person name="Jenkins J."/>
            <person name="Shu S."/>
            <person name="Flowers D."/>
            <person name="Luo F."/>
            <person name="Wang Y."/>
            <person name="Xia P."/>
            <person name="Barry K."/>
            <person name="Daum C."/>
            <person name="Lipzen A."/>
            <person name="Yoshinaga Y."/>
            <person name="Schmutz J."/>
            <person name="Saski C."/>
            <person name="Vermerris W."/>
            <person name="Kresovich S."/>
        </authorList>
    </citation>
    <scope>NUCLEOTIDE SEQUENCE</scope>
</reference>
<reference evidence="1" key="1">
    <citation type="journal article" date="2019" name="BMC Genomics">
        <title>A new reference genome for Sorghum bicolor reveals high levels of sequence similarity between sweet and grain genotypes: implications for the genetics of sugar metabolism.</title>
        <authorList>
            <person name="Cooper E.A."/>
            <person name="Brenton Z.W."/>
            <person name="Flinn B.S."/>
            <person name="Jenkins J."/>
            <person name="Shu S."/>
            <person name="Flowers D."/>
            <person name="Luo F."/>
            <person name="Wang Y."/>
            <person name="Xia P."/>
            <person name="Barry K."/>
            <person name="Daum C."/>
            <person name="Lipzen A."/>
            <person name="Yoshinaga Y."/>
            <person name="Schmutz J."/>
            <person name="Saski C."/>
            <person name="Vermerris W."/>
            <person name="Kresovich S."/>
        </authorList>
    </citation>
    <scope>NUCLEOTIDE SEQUENCE</scope>
</reference>
<proteinExistence type="predicted"/>
<gene>
    <name evidence="1" type="ORF">BDA96_02G078600</name>
</gene>
<organism evidence="1 2">
    <name type="scientific">Sorghum bicolor</name>
    <name type="common">Sorghum</name>
    <name type="synonym">Sorghum vulgare</name>
    <dbReference type="NCBI Taxonomy" id="4558"/>
    <lineage>
        <taxon>Eukaryota</taxon>
        <taxon>Viridiplantae</taxon>
        <taxon>Streptophyta</taxon>
        <taxon>Embryophyta</taxon>
        <taxon>Tracheophyta</taxon>
        <taxon>Spermatophyta</taxon>
        <taxon>Magnoliopsida</taxon>
        <taxon>Liliopsida</taxon>
        <taxon>Poales</taxon>
        <taxon>Poaceae</taxon>
        <taxon>PACMAD clade</taxon>
        <taxon>Panicoideae</taxon>
        <taxon>Andropogonodae</taxon>
        <taxon>Andropogoneae</taxon>
        <taxon>Sorghinae</taxon>
        <taxon>Sorghum</taxon>
    </lineage>
</organism>
<dbReference type="Proteomes" id="UP000807115">
    <property type="component" value="Chromosome 2"/>
</dbReference>